<dbReference type="AlphaFoldDB" id="A0A953T754"/>
<organism evidence="1 2">
    <name type="scientific">Mycoplasma tauri</name>
    <dbReference type="NCBI Taxonomy" id="547987"/>
    <lineage>
        <taxon>Bacteria</taxon>
        <taxon>Bacillati</taxon>
        <taxon>Mycoplasmatota</taxon>
        <taxon>Mollicutes</taxon>
        <taxon>Mycoplasmataceae</taxon>
        <taxon>Mycoplasma</taxon>
    </lineage>
</organism>
<dbReference type="InterPro" id="IPR058231">
    <property type="entry name" value="MG284-like_C"/>
</dbReference>
<reference evidence="1 2" key="1">
    <citation type="submission" date="2021-09" db="EMBL/GenBank/DDBJ databases">
        <title>WGS of Mycoplasma sp. Zaradi2 strains.</title>
        <authorList>
            <person name="Spergser J."/>
        </authorList>
    </citation>
    <scope>NUCLEOTIDE SEQUENCE [LARGE SCALE GENOMIC DNA]</scope>
    <source>
        <strain evidence="1 2">1331</strain>
    </source>
</reference>
<proteinExistence type="predicted"/>
<dbReference type="EMBL" id="JAIQBY010000004">
    <property type="protein sequence ID" value="MBZ4195302.1"/>
    <property type="molecule type" value="Genomic_DNA"/>
</dbReference>
<evidence type="ECO:0000313" key="2">
    <source>
        <dbReference type="Proteomes" id="UP000772186"/>
    </source>
</evidence>
<dbReference type="RefSeq" id="WP_205517448.1">
    <property type="nucleotide sequence ID" value="NZ_CP070479.1"/>
</dbReference>
<sequence length="117" mass="14398">MNFNVPYNSLHYEMSESEKYKTVAMIFHLEKAKARLKARKRLFSQNRNEEKNGFTYSENLHRALECISPESKHLLRKEFLEEKESYWYEKYYSKTTYYKYRRNAVDEFLAYYISETI</sequence>
<protein>
    <submittedName>
        <fullName evidence="1">Uncharacterized protein</fullName>
    </submittedName>
</protein>
<keyword evidence="2" id="KW-1185">Reference proteome</keyword>
<dbReference type="NCBIfam" id="NF045770">
    <property type="entry name" value="MPN403_MG284_C"/>
    <property type="match status" value="1"/>
</dbReference>
<gene>
    <name evidence="1" type="ORF">LAD73_01010</name>
</gene>
<dbReference type="Proteomes" id="UP000772186">
    <property type="component" value="Unassembled WGS sequence"/>
</dbReference>
<comment type="caution">
    <text evidence="1">The sequence shown here is derived from an EMBL/GenBank/DDBJ whole genome shotgun (WGS) entry which is preliminary data.</text>
</comment>
<name>A0A953T754_9MOLU</name>
<evidence type="ECO:0000313" key="1">
    <source>
        <dbReference type="EMBL" id="MBZ4195302.1"/>
    </source>
</evidence>
<accession>A0A953T754</accession>